<proteinExistence type="predicted"/>
<dbReference type="Proteomes" id="UP001465755">
    <property type="component" value="Unassembled WGS sequence"/>
</dbReference>
<dbReference type="EMBL" id="JALJOQ010000035">
    <property type="protein sequence ID" value="KAK9806692.1"/>
    <property type="molecule type" value="Genomic_DNA"/>
</dbReference>
<sequence>MTAYLSGIAKPWWQRRPALIATCAHRCSASRNPAFGSFSSRSILPGQLITQRRNAWCSKARVAHISVSCSAAEVAVQNPFPEGGQLSKVQDSLANIPRNAQYALAVAVTALAAAVGFVLGSRSPAAPQIARLAGAAAAAFAAFLGIKAVWAQRIEGAGIAFKNMLAARSDPSTFSKADLDSIGTQWGLDPSKALVDDLKQAYDSYIEWVMPKPDGELNGTEADRIRAFKDALQLSDEDAAPVHLDVGRRILRLRYEAGGGKSDIQQRKALQKLIYVSSLVFGERKAAFLLPWKRACDLAEATVAKAISDNASALLRQELSKRGEVLQADESLLDSVKAMQTKLRASDEAATSALNEHARGNVETALTRAIQVMQIRGQRRDVSPAITEISQVINYTRDLEQLASTTKAPTGIVKVTIFGGPLETKRRELADLFRMYVEEAIKDDNEVTDELEDDIADLQVILGLGTKEAGDIVNAVTINAYRELLREAVQSGELDKATSKAQVLERLCDQMQLDGEAAAALHKQMYRAKLDSLIEPKLVSKTAQLKPGEGLTDDEEAELQRMKTLLCVPVADTQQAGRDVLGRIYAKAVEDALGAGVDRFGTADRDRVRSTQEALRLDEALAKETLERVARRAFLGFLSRARNKTGGQGQGQHAGAKELESLVYFSNICVAPLLEDLKSGAKEKAQKSIADLMLKAKEAGRSGGKDAASQTAQAAPAAASASATDDTEALVSSAEKEVAELMQEAQSMTAAEEAAEAAPSPPGTPKSITKGKAAAAAEAASGMKSQKEITVASDLGLEDRLGVYRTFFIYCMTGHVTVLPMGATITAERDPSAFARLSQLGDLLGLGPMDITKVHSEFAERAFQEQVKAATSGGRLTDGNKAKLEEVREQLGLPKATSDRIINEISNQRVTSSLQQLQRMGQLNLPSLLAIKESGQSVEGVPSDTRLNLFAEEVKKLVTNGEGEFDEEEVLQTWPKALGLQDKAVTRTITELTGKRKSDMLVQAVANLRTRNFQDCVRALNNVIACSKALPSDKALDWRDKAETT</sequence>
<dbReference type="InterPro" id="IPR031610">
    <property type="entry name" value="TIC110"/>
</dbReference>
<dbReference type="AlphaFoldDB" id="A0AAW1PDN0"/>
<keyword evidence="2" id="KW-0472">Membrane</keyword>
<keyword evidence="2" id="KW-0812">Transmembrane</keyword>
<dbReference type="Pfam" id="PF16940">
    <property type="entry name" value="Tic110"/>
    <property type="match status" value="1"/>
</dbReference>
<organism evidence="3 4">
    <name type="scientific">Symbiochloris irregularis</name>
    <dbReference type="NCBI Taxonomy" id="706552"/>
    <lineage>
        <taxon>Eukaryota</taxon>
        <taxon>Viridiplantae</taxon>
        <taxon>Chlorophyta</taxon>
        <taxon>core chlorophytes</taxon>
        <taxon>Trebouxiophyceae</taxon>
        <taxon>Trebouxiales</taxon>
        <taxon>Trebouxiaceae</taxon>
        <taxon>Symbiochloris</taxon>
    </lineage>
</organism>
<dbReference type="PANTHER" id="PTHR34935">
    <property type="entry name" value="PROTEIN TIC110, CHLOROPLASTIC"/>
    <property type="match status" value="1"/>
</dbReference>
<keyword evidence="4" id="KW-1185">Reference proteome</keyword>
<name>A0AAW1PDN0_9CHLO</name>
<comment type="caution">
    <text evidence="3">The sequence shown here is derived from an EMBL/GenBank/DDBJ whole genome shotgun (WGS) entry which is preliminary data.</text>
</comment>
<feature type="transmembrane region" description="Helical" evidence="2">
    <location>
        <begin position="132"/>
        <end position="150"/>
    </location>
</feature>
<protein>
    <submittedName>
        <fullName evidence="3">Uncharacterized protein</fullName>
    </submittedName>
</protein>
<accession>A0AAW1PDN0</accession>
<evidence type="ECO:0000256" key="1">
    <source>
        <dbReference type="SAM" id="MobiDB-lite"/>
    </source>
</evidence>
<dbReference type="PANTHER" id="PTHR34935:SF3">
    <property type="entry name" value="PROTEIN TIC110, CHLOROPLASTIC"/>
    <property type="match status" value="1"/>
</dbReference>
<gene>
    <name evidence="3" type="ORF">WJX73_008929</name>
</gene>
<keyword evidence="2" id="KW-1133">Transmembrane helix</keyword>
<evidence type="ECO:0000256" key="2">
    <source>
        <dbReference type="SAM" id="Phobius"/>
    </source>
</evidence>
<reference evidence="3 4" key="1">
    <citation type="journal article" date="2024" name="Nat. Commun.">
        <title>Phylogenomics reveals the evolutionary origins of lichenization in chlorophyte algae.</title>
        <authorList>
            <person name="Puginier C."/>
            <person name="Libourel C."/>
            <person name="Otte J."/>
            <person name="Skaloud P."/>
            <person name="Haon M."/>
            <person name="Grisel S."/>
            <person name="Petersen M."/>
            <person name="Berrin J.G."/>
            <person name="Delaux P.M."/>
            <person name="Dal Grande F."/>
            <person name="Keller J."/>
        </authorList>
    </citation>
    <scope>NUCLEOTIDE SEQUENCE [LARGE SCALE GENOMIC DNA]</scope>
    <source>
        <strain evidence="3 4">SAG 2036</strain>
    </source>
</reference>
<dbReference type="GO" id="GO:0045037">
    <property type="term" value="P:protein import into chloroplast stroma"/>
    <property type="evidence" value="ECO:0007669"/>
    <property type="project" value="TreeGrafter"/>
</dbReference>
<evidence type="ECO:0000313" key="3">
    <source>
        <dbReference type="EMBL" id="KAK9806692.1"/>
    </source>
</evidence>
<feature type="transmembrane region" description="Helical" evidence="2">
    <location>
        <begin position="102"/>
        <end position="120"/>
    </location>
</feature>
<evidence type="ECO:0000313" key="4">
    <source>
        <dbReference type="Proteomes" id="UP001465755"/>
    </source>
</evidence>
<dbReference type="GO" id="GO:0061927">
    <property type="term" value="C:TOC-TIC supercomplex I"/>
    <property type="evidence" value="ECO:0007669"/>
    <property type="project" value="TreeGrafter"/>
</dbReference>
<feature type="region of interest" description="Disordered" evidence="1">
    <location>
        <begin position="701"/>
        <end position="773"/>
    </location>
</feature>
<feature type="compositionally biased region" description="Low complexity" evidence="1">
    <location>
        <begin position="706"/>
        <end position="724"/>
    </location>
</feature>